<feature type="signal peptide" evidence="1">
    <location>
        <begin position="1"/>
        <end position="27"/>
    </location>
</feature>
<reference evidence="2 3" key="1">
    <citation type="submission" date="2016-10" db="EMBL/GenBank/DDBJ databases">
        <authorList>
            <person name="Varghese N."/>
            <person name="Submissions S."/>
        </authorList>
    </citation>
    <scope>NUCLEOTIDE SEQUENCE [LARGE SCALE GENOMIC DNA]</scope>
    <source>
        <strain evidence="2 3">DSM 18839</strain>
    </source>
</reference>
<gene>
    <name evidence="2" type="ORF">SAMN05660686_02676</name>
</gene>
<name>A0A8G2EWN6_9PROT</name>
<keyword evidence="1" id="KW-0732">Signal</keyword>
<dbReference type="OrthoDB" id="8481554at2"/>
<dbReference type="RefSeq" id="WP_093150965.1">
    <property type="nucleotide sequence ID" value="NZ_FNBW01000007.1"/>
</dbReference>
<evidence type="ECO:0000313" key="2">
    <source>
        <dbReference type="EMBL" id="SDF88353.1"/>
    </source>
</evidence>
<sequence>MIRISLAAAVLALLVAGAPILSAPVLAETSSTKERKEEQKQRDKEHKQFNREIQYRRVVGPNVLPIGPFSISVFVKGQPLEARLRVAIEAKDVQAKTALDAQKWAVNGIVYPLAVKLYEQGRPNRDQIELFKMEAQTQLSERYPDMVEAVYIESLI</sequence>
<accession>A0A8G2EWN6</accession>
<protein>
    <recommendedName>
        <fullName evidence="4">Flagellar protein FliL</fullName>
    </recommendedName>
</protein>
<evidence type="ECO:0008006" key="4">
    <source>
        <dbReference type="Google" id="ProtNLM"/>
    </source>
</evidence>
<comment type="caution">
    <text evidence="2">The sequence shown here is derived from an EMBL/GenBank/DDBJ whole genome shotgun (WGS) entry which is preliminary data.</text>
</comment>
<dbReference type="EMBL" id="FNBW01000007">
    <property type="protein sequence ID" value="SDF88353.1"/>
    <property type="molecule type" value="Genomic_DNA"/>
</dbReference>
<dbReference type="AlphaFoldDB" id="A0A8G2EWN6"/>
<organism evidence="2 3">
    <name type="scientific">Thalassobaculum litoreum DSM 18839</name>
    <dbReference type="NCBI Taxonomy" id="1123362"/>
    <lineage>
        <taxon>Bacteria</taxon>
        <taxon>Pseudomonadati</taxon>
        <taxon>Pseudomonadota</taxon>
        <taxon>Alphaproteobacteria</taxon>
        <taxon>Rhodospirillales</taxon>
        <taxon>Thalassobaculaceae</taxon>
        <taxon>Thalassobaculum</taxon>
    </lineage>
</organism>
<proteinExistence type="predicted"/>
<evidence type="ECO:0000313" key="3">
    <source>
        <dbReference type="Proteomes" id="UP000198615"/>
    </source>
</evidence>
<keyword evidence="3" id="KW-1185">Reference proteome</keyword>
<dbReference type="Proteomes" id="UP000198615">
    <property type="component" value="Unassembled WGS sequence"/>
</dbReference>
<evidence type="ECO:0000256" key="1">
    <source>
        <dbReference type="SAM" id="SignalP"/>
    </source>
</evidence>
<feature type="chain" id="PRO_5034484475" description="Flagellar protein FliL" evidence="1">
    <location>
        <begin position="28"/>
        <end position="156"/>
    </location>
</feature>